<dbReference type="InterPro" id="IPR006058">
    <property type="entry name" value="2Fe2S_fd_BS"/>
</dbReference>
<evidence type="ECO:0000313" key="3">
    <source>
        <dbReference type="EMBL" id="OAM83697.1"/>
    </source>
</evidence>
<dbReference type="Pfam" id="PF00175">
    <property type="entry name" value="NAD_binding_1"/>
    <property type="match status" value="1"/>
</dbReference>
<dbReference type="PANTHER" id="PTHR47354:SF5">
    <property type="entry name" value="PROTEIN RFBI"/>
    <property type="match status" value="1"/>
</dbReference>
<dbReference type="GO" id="GO:0051537">
    <property type="term" value="F:2 iron, 2 sulfur cluster binding"/>
    <property type="evidence" value="ECO:0007669"/>
    <property type="project" value="InterPro"/>
</dbReference>
<dbReference type="InterPro" id="IPR039261">
    <property type="entry name" value="FNR_nucleotide-bd"/>
</dbReference>
<evidence type="ECO:0000313" key="4">
    <source>
        <dbReference type="Proteomes" id="UP000078389"/>
    </source>
</evidence>
<dbReference type="InterPro" id="IPR001041">
    <property type="entry name" value="2Fe-2S_ferredoxin-type"/>
</dbReference>
<accession>A0A178I4Z3</accession>
<dbReference type="InterPro" id="IPR050415">
    <property type="entry name" value="MRET"/>
</dbReference>
<dbReference type="SUPFAM" id="SSF63380">
    <property type="entry name" value="Riboflavin synthase domain-like"/>
    <property type="match status" value="1"/>
</dbReference>
<sequence>MATIQIENGPAFSCGPHDTIMRAAVRAGHGFPYECNAGSCGNCRFELLEGAVHHHRADSPAYGERDQRRNRWLGCQALPESDCRIKVRLDAHYESTYPPRKLAAELVDIAPITHDISEFTFRVVEAQQALPGQYALVKLPGMDAPRAYSMCEVSDDGLTWAFQIKSVPNGKASAVLARLHPGALVDIDGPYGMAYLREDADRDILCVAGGSGLSPMISVARAAARSSALAGRAIHFLYGGRMMRDLCGEPMLQALPGYGERIHYHPVLSAQPLDGAETWTGRQGFVHEAAAELFGERLKDMEVYFAGPPPMAEAIKRMLHDNAVPQGQVHFDEFY</sequence>
<evidence type="ECO:0000259" key="1">
    <source>
        <dbReference type="PROSITE" id="PS51085"/>
    </source>
</evidence>
<dbReference type="Pfam" id="PF00970">
    <property type="entry name" value="FAD_binding_6"/>
    <property type="match status" value="1"/>
</dbReference>
<dbReference type="CDD" id="cd06190">
    <property type="entry name" value="T4MO_e_transfer_like"/>
    <property type="match status" value="1"/>
</dbReference>
<dbReference type="OrthoDB" id="9806195at2"/>
<comment type="caution">
    <text evidence="3">The sequence shown here is derived from an EMBL/GenBank/DDBJ whole genome shotgun (WGS) entry which is preliminary data.</text>
</comment>
<dbReference type="CDD" id="cd00207">
    <property type="entry name" value="fer2"/>
    <property type="match status" value="1"/>
</dbReference>
<dbReference type="AlphaFoldDB" id="A0A178I4Z3"/>
<dbReference type="PROSITE" id="PS51384">
    <property type="entry name" value="FAD_FR"/>
    <property type="match status" value="1"/>
</dbReference>
<dbReference type="PANTHER" id="PTHR47354">
    <property type="entry name" value="NADH OXIDOREDUCTASE HCR"/>
    <property type="match status" value="1"/>
</dbReference>
<dbReference type="Pfam" id="PF00111">
    <property type="entry name" value="Fer2"/>
    <property type="match status" value="1"/>
</dbReference>
<dbReference type="Gene3D" id="3.10.20.30">
    <property type="match status" value="1"/>
</dbReference>
<dbReference type="Gene3D" id="2.40.30.10">
    <property type="entry name" value="Translation factors"/>
    <property type="match status" value="1"/>
</dbReference>
<dbReference type="InterPro" id="IPR036010">
    <property type="entry name" value="2Fe-2S_ferredoxin-like_sf"/>
</dbReference>
<dbReference type="PROSITE" id="PS00197">
    <property type="entry name" value="2FE2S_FER_1"/>
    <property type="match status" value="1"/>
</dbReference>
<dbReference type="Gene3D" id="3.40.50.80">
    <property type="entry name" value="Nucleotide-binding domain of ferredoxin-NADP reductase (FNR) module"/>
    <property type="match status" value="1"/>
</dbReference>
<feature type="domain" description="2Fe-2S ferredoxin-type" evidence="1">
    <location>
        <begin position="1"/>
        <end position="91"/>
    </location>
</feature>
<gene>
    <name evidence="3" type="ORF">A3840_00890</name>
</gene>
<dbReference type="InterPro" id="IPR017927">
    <property type="entry name" value="FAD-bd_FR_type"/>
</dbReference>
<dbReference type="Proteomes" id="UP000078389">
    <property type="component" value="Unassembled WGS sequence"/>
</dbReference>
<dbReference type="InterPro" id="IPR001433">
    <property type="entry name" value="OxRdtase_FAD/NAD-bd"/>
</dbReference>
<dbReference type="PROSITE" id="PS51085">
    <property type="entry name" value="2FE2S_FER_2"/>
    <property type="match status" value="1"/>
</dbReference>
<dbReference type="SUPFAM" id="SSF54292">
    <property type="entry name" value="2Fe-2S ferredoxin-like"/>
    <property type="match status" value="1"/>
</dbReference>
<feature type="domain" description="FAD-binding FR-type" evidence="2">
    <location>
        <begin position="99"/>
        <end position="197"/>
    </location>
</feature>
<dbReference type="GO" id="GO:0016491">
    <property type="term" value="F:oxidoreductase activity"/>
    <property type="evidence" value="ECO:0007669"/>
    <property type="project" value="InterPro"/>
</dbReference>
<evidence type="ECO:0000259" key="2">
    <source>
        <dbReference type="PROSITE" id="PS51384"/>
    </source>
</evidence>
<dbReference type="PRINTS" id="PR00410">
    <property type="entry name" value="PHEHYDRXLASE"/>
</dbReference>
<reference evidence="3 4" key="1">
    <citation type="submission" date="2016-03" db="EMBL/GenBank/DDBJ databases">
        <title>Genome sequencing of Devosia sp. S37.</title>
        <authorList>
            <person name="Mohd Nor M."/>
        </authorList>
    </citation>
    <scope>NUCLEOTIDE SEQUENCE [LARGE SCALE GENOMIC DNA]</scope>
    <source>
        <strain evidence="3 4">S37</strain>
    </source>
</reference>
<dbReference type="EMBL" id="LVVY01000005">
    <property type="protein sequence ID" value="OAM83697.1"/>
    <property type="molecule type" value="Genomic_DNA"/>
</dbReference>
<dbReference type="InterPro" id="IPR008333">
    <property type="entry name" value="Cbr1-like_FAD-bd_dom"/>
</dbReference>
<keyword evidence="4" id="KW-1185">Reference proteome</keyword>
<dbReference type="InterPro" id="IPR012675">
    <property type="entry name" value="Beta-grasp_dom_sf"/>
</dbReference>
<name>A0A178I4Z3_9HYPH</name>
<dbReference type="RefSeq" id="WP_067450496.1">
    <property type="nucleotide sequence ID" value="NZ_LVVY01000005.1"/>
</dbReference>
<dbReference type="InterPro" id="IPR017938">
    <property type="entry name" value="Riboflavin_synthase-like_b-brl"/>
</dbReference>
<proteinExistence type="predicted"/>
<dbReference type="SUPFAM" id="SSF52343">
    <property type="entry name" value="Ferredoxin reductase-like, C-terminal NADP-linked domain"/>
    <property type="match status" value="1"/>
</dbReference>
<protein>
    <submittedName>
        <fullName evidence="3">Oxidoreductase</fullName>
    </submittedName>
</protein>
<dbReference type="STRING" id="1770058.A3840_00890"/>
<organism evidence="3 4">
    <name type="scientific">Devosia elaeis</name>
    <dbReference type="NCBI Taxonomy" id="1770058"/>
    <lineage>
        <taxon>Bacteria</taxon>
        <taxon>Pseudomonadati</taxon>
        <taxon>Pseudomonadota</taxon>
        <taxon>Alphaproteobacteria</taxon>
        <taxon>Hyphomicrobiales</taxon>
        <taxon>Devosiaceae</taxon>
        <taxon>Devosia</taxon>
    </lineage>
</organism>